<dbReference type="Gene3D" id="2.40.160.20">
    <property type="match status" value="1"/>
</dbReference>
<comment type="caution">
    <text evidence="1">The sequence shown here is derived from an EMBL/GenBank/DDBJ whole genome shotgun (WGS) entry which is preliminary data.</text>
</comment>
<keyword evidence="2" id="KW-1185">Reference proteome</keyword>
<dbReference type="InterPro" id="IPR011250">
    <property type="entry name" value="OMP/PagP_B-barrel"/>
</dbReference>
<dbReference type="RefSeq" id="WP_094957404.1">
    <property type="nucleotide sequence ID" value="NZ_NOIF01000080.1"/>
</dbReference>
<evidence type="ECO:0000313" key="2">
    <source>
        <dbReference type="Proteomes" id="UP000215999"/>
    </source>
</evidence>
<evidence type="ECO:0008006" key="3">
    <source>
        <dbReference type="Google" id="ProtNLM"/>
    </source>
</evidence>
<dbReference type="SUPFAM" id="SSF56925">
    <property type="entry name" value="OMPA-like"/>
    <property type="match status" value="1"/>
</dbReference>
<accession>A0ABX4FYM1</accession>
<name>A0ABX4FYM1_9GAMM</name>
<dbReference type="Proteomes" id="UP000215999">
    <property type="component" value="Unassembled WGS sequence"/>
</dbReference>
<sequence length="200" mass="21979">MRLLSRYIIPLSIVSCFPISGLANTEKIYVTPAIGYTYSGTMKNDAGDNISVNHAASYNIAIETDIEPGRVGLFLSHQNTDTEEVTGNSQFTYLHFQSSLRFQPTQQLESYFGASLGGTFVNASWSEKDLFFSGGLFGGLEYELTKNASIVLEGRWLANVVKSNTTAICTLPTGNETCKISIDSNLFSQFQTNLGMQFSF</sequence>
<proteinExistence type="predicted"/>
<dbReference type="EMBL" id="NOIF01000080">
    <property type="protein sequence ID" value="OZS43460.1"/>
    <property type="molecule type" value="Genomic_DNA"/>
</dbReference>
<gene>
    <name evidence="1" type="ORF">ASV53_13190</name>
</gene>
<evidence type="ECO:0000313" key="1">
    <source>
        <dbReference type="EMBL" id="OZS43460.1"/>
    </source>
</evidence>
<reference evidence="1 2" key="1">
    <citation type="journal article" date="2016" name="Antonie Van Leeuwenhoek">
        <title>Photobacterium sanguinicancri sp. nov. isolated from marine animals.</title>
        <authorList>
            <person name="Gomez-Gil B."/>
            <person name="Roque A."/>
            <person name="Rotllant G."/>
            <person name="Romalde J.L."/>
            <person name="Doce A."/>
            <person name="Eggermont M."/>
            <person name="Defoirdt T."/>
        </authorList>
    </citation>
    <scope>NUCLEOTIDE SEQUENCE [LARGE SCALE GENOMIC DNA]</scope>
    <source>
        <strain evidence="1 2">CAIM 1827</strain>
    </source>
</reference>
<protein>
    <recommendedName>
        <fullName evidence="3">Outer membrane protein beta-barrel domain-containing protein</fullName>
    </recommendedName>
</protein>
<organism evidence="1 2">
    <name type="scientific">Photobacterium sanguinicancri</name>
    <dbReference type="NCBI Taxonomy" id="875932"/>
    <lineage>
        <taxon>Bacteria</taxon>
        <taxon>Pseudomonadati</taxon>
        <taxon>Pseudomonadota</taxon>
        <taxon>Gammaproteobacteria</taxon>
        <taxon>Vibrionales</taxon>
        <taxon>Vibrionaceae</taxon>
        <taxon>Photobacterium</taxon>
    </lineage>
</organism>